<dbReference type="PROSITE" id="PS50932">
    <property type="entry name" value="HTH_LACI_2"/>
    <property type="match status" value="1"/>
</dbReference>
<keyword evidence="2" id="KW-0238">DNA-binding</keyword>
<dbReference type="PANTHER" id="PTHR30146:SF109">
    <property type="entry name" value="HTH-TYPE TRANSCRIPTIONAL REGULATOR GALS"/>
    <property type="match status" value="1"/>
</dbReference>
<dbReference type="RefSeq" id="WP_286299680.1">
    <property type="nucleotide sequence ID" value="NZ_AP027728.1"/>
</dbReference>
<evidence type="ECO:0000313" key="6">
    <source>
        <dbReference type="Proteomes" id="UP001321543"/>
    </source>
</evidence>
<dbReference type="SUPFAM" id="SSF53822">
    <property type="entry name" value="Periplasmic binding protein-like I"/>
    <property type="match status" value="1"/>
</dbReference>
<dbReference type="InterPro" id="IPR010982">
    <property type="entry name" value="Lambda_DNA-bd_dom_sf"/>
</dbReference>
<protein>
    <submittedName>
        <fullName evidence="5">LacI family transcriptional regulator</fullName>
    </submittedName>
</protein>
<keyword evidence="3" id="KW-0804">Transcription</keyword>
<dbReference type="PROSITE" id="PS00356">
    <property type="entry name" value="HTH_LACI_1"/>
    <property type="match status" value="1"/>
</dbReference>
<reference evidence="6" key="1">
    <citation type="journal article" date="2019" name="Int. J. Syst. Evol. Microbiol.">
        <title>The Global Catalogue of Microorganisms (GCM) 10K type strain sequencing project: providing services to taxonomists for standard genome sequencing and annotation.</title>
        <authorList>
            <consortium name="The Broad Institute Genomics Platform"/>
            <consortium name="The Broad Institute Genome Sequencing Center for Infectious Disease"/>
            <person name="Wu L."/>
            <person name="Ma J."/>
        </authorList>
    </citation>
    <scope>NUCLEOTIDE SEQUENCE [LARGE SCALE GENOMIC DNA]</scope>
    <source>
        <strain evidence="6">NBRC 106310</strain>
    </source>
</reference>
<dbReference type="InterPro" id="IPR028082">
    <property type="entry name" value="Peripla_BP_I"/>
</dbReference>
<dbReference type="Gene3D" id="3.40.50.2300">
    <property type="match status" value="2"/>
</dbReference>
<evidence type="ECO:0000313" key="5">
    <source>
        <dbReference type="EMBL" id="BDZ39499.1"/>
    </source>
</evidence>
<dbReference type="SMART" id="SM00354">
    <property type="entry name" value="HTH_LACI"/>
    <property type="match status" value="1"/>
</dbReference>
<dbReference type="InterPro" id="IPR046335">
    <property type="entry name" value="LacI/GalR-like_sensor"/>
</dbReference>
<evidence type="ECO:0000256" key="1">
    <source>
        <dbReference type="ARBA" id="ARBA00023015"/>
    </source>
</evidence>
<accession>A0ABN6X442</accession>
<dbReference type="Pfam" id="PF13377">
    <property type="entry name" value="Peripla_BP_3"/>
    <property type="match status" value="1"/>
</dbReference>
<feature type="domain" description="HTH lacI-type" evidence="4">
    <location>
        <begin position="2"/>
        <end position="56"/>
    </location>
</feature>
<dbReference type="Pfam" id="PF00356">
    <property type="entry name" value="LacI"/>
    <property type="match status" value="1"/>
</dbReference>
<organism evidence="5 6">
    <name type="scientific">Microbacterium suwonense</name>
    <dbReference type="NCBI Taxonomy" id="683047"/>
    <lineage>
        <taxon>Bacteria</taxon>
        <taxon>Bacillati</taxon>
        <taxon>Actinomycetota</taxon>
        <taxon>Actinomycetes</taxon>
        <taxon>Micrococcales</taxon>
        <taxon>Microbacteriaceae</taxon>
        <taxon>Microbacterium</taxon>
    </lineage>
</organism>
<dbReference type="PANTHER" id="PTHR30146">
    <property type="entry name" value="LACI-RELATED TRANSCRIPTIONAL REPRESSOR"/>
    <property type="match status" value="1"/>
</dbReference>
<keyword evidence="1" id="KW-0805">Transcription regulation</keyword>
<evidence type="ECO:0000256" key="2">
    <source>
        <dbReference type="ARBA" id="ARBA00023125"/>
    </source>
</evidence>
<sequence>MTTMQDVAAHAGVSAMTVSNVINGHAHVRDSTRRKVLASISELGYHVNTTARNLRQGRTGVIALAVPEIDRPYFGMLASMLIDRAAARGFELVVEQTAASRDREFDAISRSRLRNYDGLILSAVELHDDDAVLLRGDFPIVVLGERAFSGPLDHVVMANEDGAALAAGHLLDQGCRIIAMLGGYRSRSGAVDVSTSRLRGFEEALRASGADLPANRVRSTPFSFEGGKSAMTDLLADVPDLDGVFCSTDVVAIGATRALTDAGRRVPDDVKVVGFDDVPLASFLTPSLTTIAADHPAMADAVIAMLIDRIEGKRAADDYRTVVGSVRLIERESTAL</sequence>
<gene>
    <name evidence="5" type="ORF">GCM10025863_21130</name>
</gene>
<dbReference type="CDD" id="cd01392">
    <property type="entry name" value="HTH_LacI"/>
    <property type="match status" value="1"/>
</dbReference>
<dbReference type="InterPro" id="IPR000843">
    <property type="entry name" value="HTH_LacI"/>
</dbReference>
<dbReference type="CDD" id="cd06267">
    <property type="entry name" value="PBP1_LacI_sugar_binding-like"/>
    <property type="match status" value="1"/>
</dbReference>
<evidence type="ECO:0000259" key="4">
    <source>
        <dbReference type="PROSITE" id="PS50932"/>
    </source>
</evidence>
<dbReference type="SUPFAM" id="SSF47413">
    <property type="entry name" value="lambda repressor-like DNA-binding domains"/>
    <property type="match status" value="1"/>
</dbReference>
<proteinExistence type="predicted"/>
<name>A0ABN6X442_9MICO</name>
<evidence type="ECO:0000256" key="3">
    <source>
        <dbReference type="ARBA" id="ARBA00023163"/>
    </source>
</evidence>
<dbReference type="Proteomes" id="UP001321543">
    <property type="component" value="Chromosome"/>
</dbReference>
<dbReference type="Gene3D" id="1.10.260.40">
    <property type="entry name" value="lambda repressor-like DNA-binding domains"/>
    <property type="match status" value="1"/>
</dbReference>
<dbReference type="EMBL" id="AP027728">
    <property type="protein sequence ID" value="BDZ39499.1"/>
    <property type="molecule type" value="Genomic_DNA"/>
</dbReference>
<keyword evidence="6" id="KW-1185">Reference proteome</keyword>